<feature type="compositionally biased region" description="Polar residues" evidence="2">
    <location>
        <begin position="26"/>
        <end position="35"/>
    </location>
</feature>
<accession>W7WW36</accession>
<sequence>MIQTSQINQRDYSQNSQSKERKLSPQDCNQSKSSLTCQLQQQNRILIERKNELLASFDSENNNQINNMESFQRSVGNHKRMHLQQKKNIAENESNLFYNPVENPINYIDKKGNQTLSLGQQMLDNRIQKNRSLSISERKDDLLLFYKYKSGFSKSGLASLERSPFDYQQQQLQIRQQQKKVIGDYYQKSNNSTAHNQQITYKKTNIQNNPKYIIKLNPSPPPSSKKKKILIKKNHQNSPNKRKITTDKSNEVLPLQLQEKLPTQFFYSRQHQMNQFENSLGTGQSFGTVSIRADAQNQLVKNHNLLKDSLSQHFRVQTEPNQISISEFENEMPQKKDYYDPEPLSTIDEQNIHQSLLNNVLPNINLQVNKSSPMLKSTTEDSNNFKSINILNKTLNIEAKDMTQIQTNRTHSLEKANKTVNQSSNDKFLVLESKDSSLSPQKRIIKLNHQSSNLSSNLNSASPLKRGQSIYEKSAVQSKTSLVNLDMLEKDLIDIQKEYNLNSNSPLKRMNTLEQSQLKNTNSEQKLQSQGTQKWLKKPSQYTILNDECAYSPEKTIDFENKQLNSCRSLQEQSISPQSSPIIQRNILSHRSSLEKVIQSKANQTYLEDKFIQGQKKNRITLKKIDSNQKVSLEQSTIASPNQSIQNFQQNQNKIQDINQGKLINIFNDQGYIQNANKQFKLQRSQKEFDLNLNQSQNQKNIIQQNVLIDGYGVSLVTQFQHLKNQKVDVKIKDEISEDDEIMEEAEFSQNQSIIQKYEEKGLLKDRHYIKYHKEIINMLQAHEKDGITKKQSQELLNLIYRAKKYENFAKFMEGCQELQTDLNFLDQDLKEQTESLEQKKDNLAQILEVLNDIQDIDPTKQQEQLKTRLQDLKKIKIDTIQNTKQYISEMNQIKSSEKVYQLSGLDKRKFLKNNLDKLKKQKQKNTLQQYKKVCKTENLII</sequence>
<organism evidence="3 4">
    <name type="scientific">Tetrahymena thermophila (strain SB210)</name>
    <dbReference type="NCBI Taxonomy" id="312017"/>
    <lineage>
        <taxon>Eukaryota</taxon>
        <taxon>Sar</taxon>
        <taxon>Alveolata</taxon>
        <taxon>Ciliophora</taxon>
        <taxon>Intramacronucleata</taxon>
        <taxon>Oligohymenophorea</taxon>
        <taxon>Hymenostomatida</taxon>
        <taxon>Tetrahymenina</taxon>
        <taxon>Tetrahymenidae</taxon>
        <taxon>Tetrahymena</taxon>
    </lineage>
</organism>
<feature type="region of interest" description="Disordered" evidence="2">
    <location>
        <begin position="1"/>
        <end position="35"/>
    </location>
</feature>
<name>W7WW36_TETTS</name>
<dbReference type="EMBL" id="GG662241">
    <property type="protein sequence ID" value="EWS71050.1"/>
    <property type="molecule type" value="Genomic_DNA"/>
</dbReference>
<dbReference type="KEGG" id="tet:TTHERM_001055647"/>
<feature type="coiled-coil region" evidence="1">
    <location>
        <begin position="816"/>
        <end position="857"/>
    </location>
</feature>
<gene>
    <name evidence="3" type="ORF">TTHERM_001055647</name>
</gene>
<reference evidence="4" key="1">
    <citation type="journal article" date="2006" name="PLoS Biol.">
        <title>Macronuclear genome sequence of the ciliate Tetrahymena thermophila, a model eukaryote.</title>
        <authorList>
            <person name="Eisen J.A."/>
            <person name="Coyne R.S."/>
            <person name="Wu M."/>
            <person name="Wu D."/>
            <person name="Thiagarajan M."/>
            <person name="Wortman J.R."/>
            <person name="Badger J.H."/>
            <person name="Ren Q."/>
            <person name="Amedeo P."/>
            <person name="Jones K.M."/>
            <person name="Tallon L.J."/>
            <person name="Delcher A.L."/>
            <person name="Salzberg S.L."/>
            <person name="Silva J.C."/>
            <person name="Haas B.J."/>
            <person name="Majoros W.H."/>
            <person name="Farzad M."/>
            <person name="Carlton J.M."/>
            <person name="Smith R.K. Jr."/>
            <person name="Garg J."/>
            <person name="Pearlman R.E."/>
            <person name="Karrer K.M."/>
            <person name="Sun L."/>
            <person name="Manning G."/>
            <person name="Elde N.C."/>
            <person name="Turkewitz A.P."/>
            <person name="Asai D.J."/>
            <person name="Wilkes D.E."/>
            <person name="Wang Y."/>
            <person name="Cai H."/>
            <person name="Collins K."/>
            <person name="Stewart B.A."/>
            <person name="Lee S.R."/>
            <person name="Wilamowska K."/>
            <person name="Weinberg Z."/>
            <person name="Ruzzo W.L."/>
            <person name="Wloga D."/>
            <person name="Gaertig J."/>
            <person name="Frankel J."/>
            <person name="Tsao C.-C."/>
            <person name="Gorovsky M.A."/>
            <person name="Keeling P.J."/>
            <person name="Waller R.F."/>
            <person name="Patron N.J."/>
            <person name="Cherry J.M."/>
            <person name="Stover N.A."/>
            <person name="Krieger C.J."/>
            <person name="del Toro C."/>
            <person name="Ryder H.F."/>
            <person name="Williamson S.C."/>
            <person name="Barbeau R.A."/>
            <person name="Hamilton E.P."/>
            <person name="Orias E."/>
        </authorList>
    </citation>
    <scope>NUCLEOTIDE SEQUENCE [LARGE SCALE GENOMIC DNA]</scope>
    <source>
        <strain evidence="4">SB210</strain>
    </source>
</reference>
<dbReference type="AlphaFoldDB" id="W7WW36"/>
<evidence type="ECO:0000256" key="2">
    <source>
        <dbReference type="SAM" id="MobiDB-lite"/>
    </source>
</evidence>
<dbReference type="RefSeq" id="XP_012656416.1">
    <property type="nucleotide sequence ID" value="XM_012800962.1"/>
</dbReference>
<dbReference type="InParanoid" id="W7WW36"/>
<evidence type="ECO:0000256" key="1">
    <source>
        <dbReference type="SAM" id="Coils"/>
    </source>
</evidence>
<feature type="compositionally biased region" description="Polar residues" evidence="2">
    <location>
        <begin position="1"/>
        <end position="17"/>
    </location>
</feature>
<protein>
    <submittedName>
        <fullName evidence="3">Uncharacterized protein</fullName>
    </submittedName>
</protein>
<evidence type="ECO:0000313" key="3">
    <source>
        <dbReference type="EMBL" id="EWS71050.1"/>
    </source>
</evidence>
<keyword evidence="4" id="KW-1185">Reference proteome</keyword>
<dbReference type="Proteomes" id="UP000009168">
    <property type="component" value="Unassembled WGS sequence"/>
</dbReference>
<dbReference type="GeneID" id="24441584"/>
<evidence type="ECO:0000313" key="4">
    <source>
        <dbReference type="Proteomes" id="UP000009168"/>
    </source>
</evidence>
<proteinExistence type="predicted"/>
<keyword evidence="1" id="KW-0175">Coiled coil</keyword>